<evidence type="ECO:0008006" key="4">
    <source>
        <dbReference type="Google" id="ProtNLM"/>
    </source>
</evidence>
<name>A0A1J5FGH2_9BACT</name>
<evidence type="ECO:0000313" key="2">
    <source>
        <dbReference type="EMBL" id="OIP56602.1"/>
    </source>
</evidence>
<evidence type="ECO:0000313" key="3">
    <source>
        <dbReference type="Proteomes" id="UP000183922"/>
    </source>
</evidence>
<reference evidence="2 3" key="1">
    <citation type="journal article" date="2016" name="Environ. Microbiol.">
        <title>Genomic resolution of a cold subsurface aquifer community provides metabolic insights for novel microbes adapted to high CO concentrations.</title>
        <authorList>
            <person name="Probst A.J."/>
            <person name="Castelle C.J."/>
            <person name="Singh A."/>
            <person name="Brown C.T."/>
            <person name="Anantharaman K."/>
            <person name="Sharon I."/>
            <person name="Hug L.A."/>
            <person name="Burstein D."/>
            <person name="Emerson J.B."/>
            <person name="Thomas B.C."/>
            <person name="Banfield J.F."/>
        </authorList>
    </citation>
    <scope>NUCLEOTIDE SEQUENCE [LARGE SCALE GENOMIC DNA]</scope>
    <source>
        <strain evidence="2">CG2_30_39_24</strain>
    </source>
</reference>
<keyword evidence="1" id="KW-0732">Signal</keyword>
<dbReference type="STRING" id="1805236.AUK13_00680"/>
<proteinExistence type="predicted"/>
<dbReference type="Proteomes" id="UP000183922">
    <property type="component" value="Unassembled WGS sequence"/>
</dbReference>
<protein>
    <recommendedName>
        <fullName evidence="4">Lipoprotein</fullName>
    </recommendedName>
</protein>
<organism evidence="2 3">
    <name type="scientific">Candidatus Kuenenbacteria bacterium CG2_30_39_24</name>
    <dbReference type="NCBI Taxonomy" id="1805236"/>
    <lineage>
        <taxon>Bacteria</taxon>
        <taxon>Candidatus Kueneniibacteriota</taxon>
    </lineage>
</organism>
<sequence length="227" mass="25089">MRKKVLGLAVLLLASAVLVSGCGKKSGNQFVATNNATNNQNQEQNQNNNQAGGTVNPSGEYSINELLTMNQPLKCSWKESVTNGGDVTNIIYINGKKFYQDVTMGDVGHAYTISDGEYLYIWNDFSGAASKMKFTELETNTQSPQTPGTAGLDQKRDFVCENWLADNSIFIPPQDKNFQDVTEEMGQAVQDLKENSEEYKQQACDLCQKAPSQELIDNCLKNMQCSQ</sequence>
<gene>
    <name evidence="2" type="ORF">AUK13_00680</name>
</gene>
<comment type="caution">
    <text evidence="2">The sequence shown here is derived from an EMBL/GenBank/DDBJ whole genome shotgun (WGS) entry which is preliminary data.</text>
</comment>
<evidence type="ECO:0000256" key="1">
    <source>
        <dbReference type="SAM" id="SignalP"/>
    </source>
</evidence>
<accession>A0A1J5FGH2</accession>
<dbReference type="PROSITE" id="PS51257">
    <property type="entry name" value="PROKAR_LIPOPROTEIN"/>
    <property type="match status" value="1"/>
</dbReference>
<feature type="chain" id="PRO_5012136712" description="Lipoprotein" evidence="1">
    <location>
        <begin position="20"/>
        <end position="227"/>
    </location>
</feature>
<dbReference type="EMBL" id="MNYR01000011">
    <property type="protein sequence ID" value="OIP56602.1"/>
    <property type="molecule type" value="Genomic_DNA"/>
</dbReference>
<dbReference type="AlphaFoldDB" id="A0A1J5FGH2"/>
<feature type="signal peptide" evidence="1">
    <location>
        <begin position="1"/>
        <end position="19"/>
    </location>
</feature>